<evidence type="ECO:0000313" key="1">
    <source>
        <dbReference type="EMBL" id="APC14462.1"/>
    </source>
</evidence>
<dbReference type="EMBL" id="CP017886">
    <property type="protein sequence ID" value="APC14462.1"/>
    <property type="molecule type" value="Genomic_DNA"/>
</dbReference>
<dbReference type="GeneID" id="46906871"/>
<reference evidence="2" key="1">
    <citation type="submission" date="2016-10" db="EMBL/GenBank/DDBJ databases">
        <title>Pseudomonas frederiksbergensis ERGS4:02 complete genome.</title>
        <authorList>
            <person name="Kumar R."/>
            <person name="Acharya V."/>
            <person name="Singh D."/>
        </authorList>
    </citation>
    <scope>NUCLEOTIDE SEQUENCE [LARGE SCALE GENOMIC DNA]</scope>
    <source>
        <strain evidence="2">ERGS4:02</strain>
    </source>
</reference>
<protein>
    <submittedName>
        <fullName evidence="1">Uncharacterized protein</fullName>
    </submittedName>
</protein>
<dbReference type="OrthoDB" id="6891193at2"/>
<gene>
    <name evidence="1" type="ORF">BLL42_01450</name>
</gene>
<accession>A0A1J0EEI7</accession>
<name>A0A1J0EEI7_9PSED</name>
<dbReference type="Proteomes" id="UP000182567">
    <property type="component" value="Chromosome"/>
</dbReference>
<dbReference type="RefSeq" id="WP_071550466.1">
    <property type="nucleotide sequence ID" value="NZ_CP017886.1"/>
</dbReference>
<dbReference type="AlphaFoldDB" id="A0A1J0EEI7"/>
<organism evidence="1 2">
    <name type="scientific">Pseudomonas frederiksbergensis</name>
    <dbReference type="NCBI Taxonomy" id="104087"/>
    <lineage>
        <taxon>Bacteria</taxon>
        <taxon>Pseudomonadati</taxon>
        <taxon>Pseudomonadota</taxon>
        <taxon>Gammaproteobacteria</taxon>
        <taxon>Pseudomonadales</taxon>
        <taxon>Pseudomonadaceae</taxon>
        <taxon>Pseudomonas</taxon>
    </lineage>
</organism>
<evidence type="ECO:0000313" key="2">
    <source>
        <dbReference type="Proteomes" id="UP000182567"/>
    </source>
</evidence>
<sequence length="661" mass="72216">MASSFQEQKLTAEQVRNNYRANFFTADPLIEATIVDAMPGDADGLMPIGKIDAAINVTIPLWSDRPPIGFGQVNKLALEWLPESSSDYLPIGTAEDIPDSDTLPDADFPLKKVIPLEIFKNYEGTFKFRYTVTNWNDGGSRLAPEVPVTIDRTGPIRPATPAPIEIVEPLITDAVLTRDGGVKCVVPDFIEDKKDFVKVAVGWMKDLPEDEADFPERVAFFDLLPSDRTILVPASFVTAIGSAIQYAVYFLFDKAGNRSEMSLPKSVQAALGELPSGLKACTVPLADDGLIDRADAAFPTKVHIEEYTGVDDDDGIVITWGKNNLARTSVGAHRPFPLKIPVSWLHMAREYDFASTTHVQPIDVDYTVFRGDYPTSSPGKISVNTDFAITGPVNPNPEPISPTLELIRFESSSGSDKELTIADIGKPATGHIKLFTTPAPVVGDTLTLYYNGKAVSSAPYVVTGNETPAQEIPMAIPWDDIKLVPVMDNLPLHYTLTHTGFANPQESRRTTINVMVEVVTLPEITVPAVVINCSHLREDGSGKWGVYVRIPTSDYLKEGAQVVAVWNTYKVDKVTEIPTTYLVEELTVSKVQEQTGIDWFIPYEKCLKPTYVPGVSNAGLGKVTYGINIRGQMVASDVKECLIGVFEDAGSGNDHCVIPRP</sequence>
<proteinExistence type="predicted"/>